<feature type="region of interest" description="Disordered" evidence="1">
    <location>
        <begin position="499"/>
        <end position="519"/>
    </location>
</feature>
<feature type="compositionally biased region" description="Basic and acidic residues" evidence="1">
    <location>
        <begin position="872"/>
        <end position="881"/>
    </location>
</feature>
<sequence length="881" mass="95946">MATVQMTRSTRLSDDAATAALLAANPRRKASFRENKEPKRSPMLITIDHVSGGASTLSAASAGAALAHANRKSVDTWRPGRQVAAEKAALHVKDLKDLTPPESPQPNPQYSAVGLGAAILAVREQRNSTFSPTQEAQQQDHARQLQKKARQAATGAYTTGRRRADSAPNEQVLASGTPYALRAAGASHRLKTDIEEEDPLDHLDSAMEASRIRHVANTNAKLYTSAPPIASEVEERNRQNSLRAAAISMAKDMYDVKAPKSPAGSSDSAVHAAQRGTELQYRKSISATEGPTARRVMTLQEAAQKRAAEKLALMQDDHTELQNYYGTRSQPAKSLLTTRRRRTSSDADVTQVDAEQSKRIRNQMFSLRTKLDQVDEKRTKDRELLMAAAQRNVDATMMGMDMKMYADTGRAPPSLQREWDEAAQERIRREAEAAEASGARGNRINIGKNQYMDMADVEAVARSRLQPTFDEMTENAEQRRAQELEAQLDAEEKERHAALEREREASLTRVTDTQKVPKEKRLSRGMSLLWRTKSKLTRSGKPSAKEPAAVVAADAEGETVEAAKEEGIEEPVVQTEAEPEVAASGAVAALEEQAQEPTEEPREEPTEVTEAAELPVEQTTEEPALIAPEAAAPVTVVTAAHVGAPVSITEPTEYAGRPVLPGRSLTTPRDAAAVGAGPVPMHDIHPVTSPRADSKLKTWFRDRLVRRSSGPVRVYPHQPGPEYNRSDSVVGFTGGAALTGRRDSESRGAALSSHPLSQDDLDQGEPAHEGNLNVTNTKSPSDDSAVSFEPEYKATEKSKKRRSGFRQSFLKRMSRTEEPKTNGATPNDARQNSETAPEIKVHGTDFRGLRDSAADQGLPVPPILGETASTGRESRFSEDLS</sequence>
<feature type="compositionally biased region" description="Low complexity" evidence="1">
    <location>
        <begin position="545"/>
        <end position="554"/>
    </location>
</feature>
<dbReference type="InterPro" id="IPR024527">
    <property type="entry name" value="Eisosome1"/>
</dbReference>
<feature type="compositionally biased region" description="Low complexity" evidence="1">
    <location>
        <begin position="608"/>
        <end position="617"/>
    </location>
</feature>
<feature type="compositionally biased region" description="Basic and acidic residues" evidence="1">
    <location>
        <begin position="837"/>
        <end position="853"/>
    </location>
</feature>
<dbReference type="EMBL" id="JAQJAN010000017">
    <property type="protein sequence ID" value="KAJ5709906.1"/>
    <property type="molecule type" value="Genomic_DNA"/>
</dbReference>
<feature type="region of interest" description="Disordered" evidence="1">
    <location>
        <begin position="258"/>
        <end position="288"/>
    </location>
</feature>
<keyword evidence="3" id="KW-1185">Reference proteome</keyword>
<protein>
    <recommendedName>
        <fullName evidence="4">Eisosome protein 1</fullName>
    </recommendedName>
</protein>
<dbReference type="PANTHER" id="PTHR28298">
    <property type="entry name" value="EISOSOME PROTEIN 1"/>
    <property type="match status" value="1"/>
</dbReference>
<evidence type="ECO:0000313" key="2">
    <source>
        <dbReference type="EMBL" id="KAJ5709906.1"/>
    </source>
</evidence>
<gene>
    <name evidence="2" type="ORF">N7493_009498</name>
</gene>
<dbReference type="Proteomes" id="UP001215712">
    <property type="component" value="Unassembled WGS sequence"/>
</dbReference>
<organism evidence="2 3">
    <name type="scientific">Penicillium malachiteum</name>
    <dbReference type="NCBI Taxonomy" id="1324776"/>
    <lineage>
        <taxon>Eukaryota</taxon>
        <taxon>Fungi</taxon>
        <taxon>Dikarya</taxon>
        <taxon>Ascomycota</taxon>
        <taxon>Pezizomycotina</taxon>
        <taxon>Eurotiomycetes</taxon>
        <taxon>Eurotiomycetidae</taxon>
        <taxon>Eurotiales</taxon>
        <taxon>Aspergillaceae</taxon>
        <taxon>Penicillium</taxon>
    </lineage>
</organism>
<evidence type="ECO:0008006" key="4">
    <source>
        <dbReference type="Google" id="ProtNLM"/>
    </source>
</evidence>
<reference evidence="2" key="2">
    <citation type="submission" date="2023-01" db="EMBL/GenBank/DDBJ databases">
        <authorList>
            <person name="Petersen C."/>
        </authorList>
    </citation>
    <scope>NUCLEOTIDE SEQUENCE</scope>
    <source>
        <strain evidence="2">IBT 17514</strain>
    </source>
</reference>
<feature type="compositionally biased region" description="Polar residues" evidence="1">
    <location>
        <begin position="772"/>
        <end position="784"/>
    </location>
</feature>
<feature type="compositionally biased region" description="Polar residues" evidence="1">
    <location>
        <begin position="822"/>
        <end position="835"/>
    </location>
</feature>
<proteinExistence type="predicted"/>
<comment type="caution">
    <text evidence="2">The sequence shown here is derived from an EMBL/GenBank/DDBJ whole genome shotgun (WGS) entry which is preliminary data.</text>
</comment>
<feature type="region of interest" description="Disordered" evidence="1">
    <location>
        <begin position="710"/>
        <end position="729"/>
    </location>
</feature>
<feature type="region of interest" description="Disordered" evidence="1">
    <location>
        <begin position="126"/>
        <end position="172"/>
    </location>
</feature>
<feature type="region of interest" description="Disordered" evidence="1">
    <location>
        <begin position="535"/>
        <end position="617"/>
    </location>
</feature>
<feature type="compositionally biased region" description="Polar residues" evidence="1">
    <location>
        <begin position="127"/>
        <end position="137"/>
    </location>
</feature>
<name>A0AAD6HEA7_9EURO</name>
<evidence type="ECO:0000256" key="1">
    <source>
        <dbReference type="SAM" id="MobiDB-lite"/>
    </source>
</evidence>
<feature type="region of interest" description="Disordered" evidence="1">
    <location>
        <begin position="734"/>
        <end position="881"/>
    </location>
</feature>
<reference evidence="2" key="1">
    <citation type="journal article" date="2023" name="IMA Fungus">
        <title>Comparative genomic study of the Penicillium genus elucidates a diverse pangenome and 15 lateral gene transfer events.</title>
        <authorList>
            <person name="Petersen C."/>
            <person name="Sorensen T."/>
            <person name="Nielsen M.R."/>
            <person name="Sondergaard T.E."/>
            <person name="Sorensen J.L."/>
            <person name="Fitzpatrick D.A."/>
            <person name="Frisvad J.C."/>
            <person name="Nielsen K.L."/>
        </authorList>
    </citation>
    <scope>NUCLEOTIDE SEQUENCE</scope>
    <source>
        <strain evidence="2">IBT 17514</strain>
    </source>
</reference>
<dbReference type="PANTHER" id="PTHR28298:SF1">
    <property type="entry name" value="EISOSOME PROTEIN 1"/>
    <property type="match status" value="1"/>
</dbReference>
<dbReference type="Pfam" id="PF12757">
    <property type="entry name" value="Eisosome1"/>
    <property type="match status" value="1"/>
</dbReference>
<evidence type="ECO:0000313" key="3">
    <source>
        <dbReference type="Proteomes" id="UP001215712"/>
    </source>
</evidence>
<feature type="region of interest" description="Disordered" evidence="1">
    <location>
        <begin position="328"/>
        <end position="349"/>
    </location>
</feature>
<accession>A0AAD6HEA7</accession>
<dbReference type="AlphaFoldDB" id="A0AAD6HEA7"/>
<dbReference type="GO" id="GO:0070941">
    <property type="term" value="P:eisosome assembly"/>
    <property type="evidence" value="ECO:0007669"/>
    <property type="project" value="TreeGrafter"/>
</dbReference>